<reference evidence="2" key="1">
    <citation type="submission" date="2014-07" db="EMBL/GenBank/DDBJ databases">
        <authorList>
            <person name="Martin A.A"/>
            <person name="De Silva N."/>
        </authorList>
    </citation>
    <scope>NUCLEOTIDE SEQUENCE</scope>
</reference>
<protein>
    <submittedName>
        <fullName evidence="3">Reverse transcriptase Ty1/copia-type domain-containing protein</fullName>
    </submittedName>
</protein>
<dbReference type="Proteomes" id="UP000035680">
    <property type="component" value="Unassembled WGS sequence"/>
</dbReference>
<dbReference type="InterPro" id="IPR043502">
    <property type="entry name" value="DNA/RNA_pol_sf"/>
</dbReference>
<dbReference type="Pfam" id="PF07727">
    <property type="entry name" value="RVT_2"/>
    <property type="match status" value="1"/>
</dbReference>
<reference evidence="3" key="2">
    <citation type="submission" date="2015-08" db="UniProtKB">
        <authorList>
            <consortium name="WormBaseParasite"/>
        </authorList>
    </citation>
    <scope>IDENTIFICATION</scope>
</reference>
<feature type="domain" description="Reverse transcriptase Ty1/copia-type" evidence="1">
    <location>
        <begin position="57"/>
        <end position="139"/>
    </location>
</feature>
<dbReference type="InterPro" id="IPR013103">
    <property type="entry name" value="RVT_2"/>
</dbReference>
<evidence type="ECO:0000313" key="3">
    <source>
        <dbReference type="WBParaSite" id="SVE_0645900.1"/>
    </source>
</evidence>
<proteinExistence type="predicted"/>
<evidence type="ECO:0000313" key="2">
    <source>
        <dbReference type="Proteomes" id="UP000035680"/>
    </source>
</evidence>
<sequence>MLSFLAPNMSFTKFSVDWRFSGISTSPSLFFEEYYHQYLKPIWQNLFRSINPHVSEYIPPPTGFNCDIKSKKCLQLHRALYGLLQSPKAWAETFRKVLLKYHLNETNFDYSIYVKFENNAFVVVLVYVDDIMIISSSDTIPDVSFATNRIAKYAANPKLNYSSELTRIIFYLKYRPDVKLKYIKRSNDLKLECLSDASFTPCNTNLISITGMACYLNNDLFYWPTISSKAVDIDFIYLQESLKKIEVIHVSFEEMLADSLTNLFIRKINGCVYWQMESVG</sequence>
<evidence type="ECO:0000259" key="1">
    <source>
        <dbReference type="Pfam" id="PF07727"/>
    </source>
</evidence>
<dbReference type="WBParaSite" id="SVE_0645900.1">
    <property type="protein sequence ID" value="SVE_0645900.1"/>
    <property type="gene ID" value="SVE_0645900"/>
</dbReference>
<accession>A0A0K0FC95</accession>
<dbReference type="AlphaFoldDB" id="A0A0K0FC95"/>
<dbReference type="SUPFAM" id="SSF56672">
    <property type="entry name" value="DNA/RNA polymerases"/>
    <property type="match status" value="1"/>
</dbReference>
<name>A0A0K0FC95_STRVS</name>
<organism evidence="2 3">
    <name type="scientific">Strongyloides venezuelensis</name>
    <name type="common">Threadworm</name>
    <dbReference type="NCBI Taxonomy" id="75913"/>
    <lineage>
        <taxon>Eukaryota</taxon>
        <taxon>Metazoa</taxon>
        <taxon>Ecdysozoa</taxon>
        <taxon>Nematoda</taxon>
        <taxon>Chromadorea</taxon>
        <taxon>Rhabditida</taxon>
        <taxon>Tylenchina</taxon>
        <taxon>Panagrolaimomorpha</taxon>
        <taxon>Strongyloidoidea</taxon>
        <taxon>Strongyloididae</taxon>
        <taxon>Strongyloides</taxon>
    </lineage>
</organism>
<dbReference type="STRING" id="75913.A0A0K0FC95"/>
<keyword evidence="2" id="KW-1185">Reference proteome</keyword>